<dbReference type="Proteomes" id="UP000218418">
    <property type="component" value="Chromosome"/>
</dbReference>
<protein>
    <recommendedName>
        <fullName evidence="1">RRXRR domain-containing protein</fullName>
    </recommendedName>
</protein>
<dbReference type="InterPro" id="IPR025938">
    <property type="entry name" value="RRXRR_dom"/>
</dbReference>
<dbReference type="AlphaFoldDB" id="A0A1Z4LVW2"/>
<organism evidence="2 3">
    <name type="scientific">Calothrix parasitica NIES-267</name>
    <dbReference type="NCBI Taxonomy" id="1973488"/>
    <lineage>
        <taxon>Bacteria</taxon>
        <taxon>Bacillati</taxon>
        <taxon>Cyanobacteriota</taxon>
        <taxon>Cyanophyceae</taxon>
        <taxon>Nostocales</taxon>
        <taxon>Calotrichaceae</taxon>
        <taxon>Calothrix</taxon>
    </lineage>
</organism>
<sequence>MRVPVISYDGKPLMPTKSSRARRWIKEGKAIGKWSKLNVFYVQLLKPASDNKLQDVVVGIDPGKMFTGIAVLSQKETLLTAHVELPFKNVTKRMVQRSMMRRGRRGRRINRKLPFDKRSHRQNRFNNRRQEGMPPSVKASKNLELRLLRLIVDLYPVSHVVYEVVKAKGNKGFSPVMVGQKLICKKLSSATKLFNFTTREGYETSVTRKHLRLEKEKGNKSLQIPQTHAVDGIALAATHWLKYTAIDKNSMGSKGELTLTDSIFLIVSRPPISRRQLHLMVPSKGGKRRKYGGTVTQHGYRKGDYVEATKADKTYRGWVSGDTKTQVSISDANWKRLGQFTSKKVKLIKRSTGLIVTSQKYKVHGG</sequence>
<evidence type="ECO:0000259" key="1">
    <source>
        <dbReference type="Pfam" id="PF14239"/>
    </source>
</evidence>
<feature type="domain" description="RRXRR" evidence="1">
    <location>
        <begin position="3"/>
        <end position="167"/>
    </location>
</feature>
<dbReference type="Pfam" id="PF14239">
    <property type="entry name" value="RRXRR"/>
    <property type="match status" value="1"/>
</dbReference>
<gene>
    <name evidence="2" type="ORF">NIES267_48820</name>
</gene>
<proteinExistence type="predicted"/>
<dbReference type="EMBL" id="AP018227">
    <property type="protein sequence ID" value="BAY85382.1"/>
    <property type="molecule type" value="Genomic_DNA"/>
</dbReference>
<accession>A0A1Z4LVW2</accession>
<name>A0A1Z4LVW2_9CYAN</name>
<evidence type="ECO:0000313" key="2">
    <source>
        <dbReference type="EMBL" id="BAY85382.1"/>
    </source>
</evidence>
<dbReference type="OrthoDB" id="425637at2"/>
<keyword evidence="3" id="KW-1185">Reference proteome</keyword>
<evidence type="ECO:0000313" key="3">
    <source>
        <dbReference type="Proteomes" id="UP000218418"/>
    </source>
</evidence>
<reference evidence="2 3" key="1">
    <citation type="submission" date="2017-06" db="EMBL/GenBank/DDBJ databases">
        <title>Genome sequencing of cyanobaciteial culture collection at National Institute for Environmental Studies (NIES).</title>
        <authorList>
            <person name="Hirose Y."/>
            <person name="Shimura Y."/>
            <person name="Fujisawa T."/>
            <person name="Nakamura Y."/>
            <person name="Kawachi M."/>
        </authorList>
    </citation>
    <scope>NUCLEOTIDE SEQUENCE [LARGE SCALE GENOMIC DNA]</scope>
    <source>
        <strain evidence="2 3">NIES-267</strain>
    </source>
</reference>